<evidence type="ECO:0000313" key="1">
    <source>
        <dbReference type="EMBL" id="KAJ2789413.1"/>
    </source>
</evidence>
<dbReference type="Proteomes" id="UP001140066">
    <property type="component" value="Unassembled WGS sequence"/>
</dbReference>
<reference evidence="1" key="1">
    <citation type="submission" date="2022-07" db="EMBL/GenBank/DDBJ databases">
        <title>Phylogenomic reconstructions and comparative analyses of Kickxellomycotina fungi.</title>
        <authorList>
            <person name="Reynolds N.K."/>
            <person name="Stajich J.E."/>
            <person name="Barry K."/>
            <person name="Grigoriev I.V."/>
            <person name="Crous P."/>
            <person name="Smith M.E."/>
        </authorList>
    </citation>
    <scope>NUCLEOTIDE SEQUENCE</scope>
    <source>
        <strain evidence="1">BCRC 34191</strain>
    </source>
</reference>
<organism evidence="1 2">
    <name type="scientific">Coemansia linderi</name>
    <dbReference type="NCBI Taxonomy" id="2663919"/>
    <lineage>
        <taxon>Eukaryota</taxon>
        <taxon>Fungi</taxon>
        <taxon>Fungi incertae sedis</taxon>
        <taxon>Zoopagomycota</taxon>
        <taxon>Kickxellomycotina</taxon>
        <taxon>Kickxellomycetes</taxon>
        <taxon>Kickxellales</taxon>
        <taxon>Kickxellaceae</taxon>
        <taxon>Coemansia</taxon>
    </lineage>
</organism>
<keyword evidence="2" id="KW-1185">Reference proteome</keyword>
<comment type="caution">
    <text evidence="1">The sequence shown here is derived from an EMBL/GenBank/DDBJ whole genome shotgun (WGS) entry which is preliminary data.</text>
</comment>
<gene>
    <name evidence="1" type="ORF">GGI18_002418</name>
</gene>
<name>A0ACC1KG63_9FUNG</name>
<sequence>MFDYGAPYSDPAFSGISLLGSMRKYGNRCRVQLVSAASGPSTADSTQGESIRTLLEADCPSLTDAKQACMKPTPFLRGGMLQSLYSTMRALKRDKYSDISYDRETKILSDGGTVSLDWYPARSPDSADARPIAIVMSGVGGSSYEYHIRCLSKSLGKEGAGYRVAVMNHRGMGRTPLTSPKIYNASDTCDFRDIV</sequence>
<dbReference type="EMBL" id="JANBUK010000584">
    <property type="protein sequence ID" value="KAJ2789413.1"/>
    <property type="molecule type" value="Genomic_DNA"/>
</dbReference>
<feature type="non-terminal residue" evidence="1">
    <location>
        <position position="195"/>
    </location>
</feature>
<proteinExistence type="predicted"/>
<accession>A0ACC1KG63</accession>
<evidence type="ECO:0000313" key="2">
    <source>
        <dbReference type="Proteomes" id="UP001140066"/>
    </source>
</evidence>
<protein>
    <submittedName>
        <fullName evidence="1">Uncharacterized protein</fullName>
    </submittedName>
</protein>